<dbReference type="GO" id="GO:0090263">
    <property type="term" value="P:positive regulation of canonical Wnt signaling pathway"/>
    <property type="evidence" value="ECO:0007669"/>
    <property type="project" value="TreeGrafter"/>
</dbReference>
<evidence type="ECO:0000256" key="5">
    <source>
        <dbReference type="ARBA" id="ARBA00022729"/>
    </source>
</evidence>
<evidence type="ECO:0000256" key="12">
    <source>
        <dbReference type="RuleBase" id="RU003519"/>
    </source>
</evidence>
<comment type="subcellular location">
    <subcellularLocation>
        <location evidence="1 12">Cell membrane</location>
        <topology evidence="1 12">Lipid-anchor</topology>
        <topology evidence="1 12">GPI-anchor</topology>
    </subcellularLocation>
</comment>
<comment type="similarity">
    <text evidence="2 11">Belongs to the glypican family.</text>
</comment>
<evidence type="ECO:0000256" key="8">
    <source>
        <dbReference type="ARBA" id="ARBA00023180"/>
    </source>
</evidence>
<dbReference type="Proteomes" id="UP000664991">
    <property type="component" value="Unassembled WGS sequence"/>
</dbReference>
<dbReference type="GO" id="GO:0016477">
    <property type="term" value="P:cell migration"/>
    <property type="evidence" value="ECO:0007669"/>
    <property type="project" value="TreeGrafter"/>
</dbReference>
<dbReference type="EMBL" id="JAEMGP010000010">
    <property type="protein sequence ID" value="KAG5204254.1"/>
    <property type="molecule type" value="Genomic_DNA"/>
</dbReference>
<evidence type="ECO:0000313" key="14">
    <source>
        <dbReference type="Proteomes" id="UP000664991"/>
    </source>
</evidence>
<keyword evidence="10 12" id="KW-0449">Lipoprotein</keyword>
<evidence type="ECO:0000256" key="7">
    <source>
        <dbReference type="ARBA" id="ARBA00023136"/>
    </source>
</evidence>
<evidence type="ECO:0000256" key="2">
    <source>
        <dbReference type="ARBA" id="ARBA00010260"/>
    </source>
</evidence>
<evidence type="ECO:0000256" key="9">
    <source>
        <dbReference type="ARBA" id="ARBA00023207"/>
    </source>
</evidence>
<keyword evidence="9 12" id="KW-0357">Heparan sulfate</keyword>
<keyword evidence="4 12" id="KW-0336">GPI-anchor</keyword>
<proteinExistence type="inferred from homology"/>
<keyword evidence="8" id="KW-0325">Glycoprotein</keyword>
<dbReference type="GO" id="GO:0009986">
    <property type="term" value="C:cell surface"/>
    <property type="evidence" value="ECO:0007669"/>
    <property type="project" value="TreeGrafter"/>
</dbReference>
<dbReference type="AlphaFoldDB" id="A0A835ZZS1"/>
<accession>A0A835ZZS1</accession>
<evidence type="ECO:0000313" key="13">
    <source>
        <dbReference type="EMBL" id="KAG5204254.1"/>
    </source>
</evidence>
<dbReference type="GO" id="GO:0098552">
    <property type="term" value="C:side of membrane"/>
    <property type="evidence" value="ECO:0007669"/>
    <property type="project" value="UniProtKB-KW"/>
</dbReference>
<gene>
    <name evidence="13" type="ORF">JEQ12_002230</name>
</gene>
<evidence type="ECO:0000256" key="6">
    <source>
        <dbReference type="ARBA" id="ARBA00022974"/>
    </source>
</evidence>
<dbReference type="GO" id="GO:1905475">
    <property type="term" value="P:regulation of protein localization to membrane"/>
    <property type="evidence" value="ECO:0007669"/>
    <property type="project" value="TreeGrafter"/>
</dbReference>
<keyword evidence="6 12" id="KW-0654">Proteoglycan</keyword>
<protein>
    <submittedName>
        <fullName evidence="13">Uncharacterized protein</fullName>
    </submittedName>
</protein>
<comment type="caution">
    <text evidence="13">The sequence shown here is derived from an EMBL/GenBank/DDBJ whole genome shotgun (WGS) entry which is preliminary data.</text>
</comment>
<evidence type="ECO:0000256" key="3">
    <source>
        <dbReference type="ARBA" id="ARBA00022475"/>
    </source>
</evidence>
<comment type="function">
    <text evidence="12">Cell surface proteoglycan.</text>
</comment>
<evidence type="ECO:0000256" key="11">
    <source>
        <dbReference type="RuleBase" id="RU003518"/>
    </source>
</evidence>
<evidence type="ECO:0000256" key="10">
    <source>
        <dbReference type="ARBA" id="ARBA00023288"/>
    </source>
</evidence>
<sequence>MGQAADREGARPRVIHVDLTAPKAFLRIFAEKEVFPSGLQMWLWTKTLDGVKLQPCLILGIVPRSNVLGPDLQVCTAKKPTCCTKKMEERYQVVARQDMQQVLQTSSSTLKFLISRNAAAFQAFGEEQIKIKIMDNYP</sequence>
<reference evidence="13 14" key="1">
    <citation type="submission" date="2020-12" db="EMBL/GenBank/DDBJ databases">
        <title>De novo assembly of Tibetan sheep genome.</title>
        <authorList>
            <person name="Li X."/>
        </authorList>
    </citation>
    <scope>NUCLEOTIDE SEQUENCE [LARGE SCALE GENOMIC DNA]</scope>
    <source>
        <tissue evidence="13">Heart</tissue>
    </source>
</reference>
<dbReference type="PANTHER" id="PTHR10822">
    <property type="entry name" value="GLYPICAN"/>
    <property type="match status" value="1"/>
</dbReference>
<dbReference type="InterPro" id="IPR001863">
    <property type="entry name" value="Glypican"/>
</dbReference>
<dbReference type="PANTHER" id="PTHR10822:SF12">
    <property type="entry name" value="GLYPICAN-5"/>
    <property type="match status" value="1"/>
</dbReference>
<keyword evidence="7 12" id="KW-0472">Membrane</keyword>
<name>A0A835ZZS1_SHEEP</name>
<keyword evidence="3" id="KW-1003">Cell membrane</keyword>
<dbReference type="GO" id="GO:0005886">
    <property type="term" value="C:plasma membrane"/>
    <property type="evidence" value="ECO:0007669"/>
    <property type="project" value="UniProtKB-SubCell"/>
</dbReference>
<organism evidence="13 14">
    <name type="scientific">Ovis aries</name>
    <name type="common">Sheep</name>
    <dbReference type="NCBI Taxonomy" id="9940"/>
    <lineage>
        <taxon>Eukaryota</taxon>
        <taxon>Metazoa</taxon>
        <taxon>Chordata</taxon>
        <taxon>Craniata</taxon>
        <taxon>Vertebrata</taxon>
        <taxon>Euteleostomi</taxon>
        <taxon>Mammalia</taxon>
        <taxon>Eutheria</taxon>
        <taxon>Laurasiatheria</taxon>
        <taxon>Artiodactyla</taxon>
        <taxon>Ruminantia</taxon>
        <taxon>Pecora</taxon>
        <taxon>Bovidae</taxon>
        <taxon>Caprinae</taxon>
        <taxon>Ovis</taxon>
    </lineage>
</organism>
<dbReference type="GO" id="GO:0005576">
    <property type="term" value="C:extracellular region"/>
    <property type="evidence" value="ECO:0007669"/>
    <property type="project" value="TreeGrafter"/>
</dbReference>
<evidence type="ECO:0000256" key="4">
    <source>
        <dbReference type="ARBA" id="ARBA00022622"/>
    </source>
</evidence>
<evidence type="ECO:0000256" key="1">
    <source>
        <dbReference type="ARBA" id="ARBA00004609"/>
    </source>
</evidence>
<keyword evidence="5" id="KW-0732">Signal</keyword>
<dbReference type="Pfam" id="PF01153">
    <property type="entry name" value="Glypican"/>
    <property type="match status" value="1"/>
</dbReference>